<dbReference type="EMBL" id="BARW01029703">
    <property type="protein sequence ID" value="GAJ12339.1"/>
    <property type="molecule type" value="Genomic_DNA"/>
</dbReference>
<accession>X1U4B2</accession>
<feature type="non-terminal residue" evidence="2">
    <location>
        <position position="69"/>
    </location>
</feature>
<name>X1U4B2_9ZZZZ</name>
<feature type="region of interest" description="Disordered" evidence="1">
    <location>
        <begin position="1"/>
        <end position="31"/>
    </location>
</feature>
<proteinExistence type="predicted"/>
<evidence type="ECO:0000313" key="2">
    <source>
        <dbReference type="EMBL" id="GAJ12339.1"/>
    </source>
</evidence>
<dbReference type="AlphaFoldDB" id="X1U4B2"/>
<organism evidence="2">
    <name type="scientific">marine sediment metagenome</name>
    <dbReference type="NCBI Taxonomy" id="412755"/>
    <lineage>
        <taxon>unclassified sequences</taxon>
        <taxon>metagenomes</taxon>
        <taxon>ecological metagenomes</taxon>
    </lineage>
</organism>
<protein>
    <submittedName>
        <fullName evidence="2">Uncharacterized protein</fullName>
    </submittedName>
</protein>
<gene>
    <name evidence="2" type="ORF">S12H4_47662</name>
</gene>
<reference evidence="2" key="1">
    <citation type="journal article" date="2014" name="Front. Microbiol.">
        <title>High frequency of phylogenetically diverse reductive dehalogenase-homologous genes in deep subseafloor sedimentary metagenomes.</title>
        <authorList>
            <person name="Kawai M."/>
            <person name="Futagami T."/>
            <person name="Toyoda A."/>
            <person name="Takaki Y."/>
            <person name="Nishi S."/>
            <person name="Hori S."/>
            <person name="Arai W."/>
            <person name="Tsubouchi T."/>
            <person name="Morono Y."/>
            <person name="Uchiyama I."/>
            <person name="Ito T."/>
            <person name="Fujiyama A."/>
            <person name="Inagaki F."/>
            <person name="Takami H."/>
        </authorList>
    </citation>
    <scope>NUCLEOTIDE SEQUENCE</scope>
    <source>
        <strain evidence="2">Expedition CK06-06</strain>
    </source>
</reference>
<sequence length="69" mass="7321">MYSHWEGAIADTDTGLTDASGEVSLKSDSVKNPPSGTTFTFVVDNVVLSGWTYDPSANSETSDSIKGEF</sequence>
<comment type="caution">
    <text evidence="2">The sequence shown here is derived from an EMBL/GenBank/DDBJ whole genome shotgun (WGS) entry which is preliminary data.</text>
</comment>
<evidence type="ECO:0000256" key="1">
    <source>
        <dbReference type="SAM" id="MobiDB-lite"/>
    </source>
</evidence>